<reference evidence="10 11" key="1">
    <citation type="submission" date="2018-02" db="EMBL/GenBank/DDBJ databases">
        <title>The genomes of Aspergillus section Nigri reveals drivers in fungal speciation.</title>
        <authorList>
            <consortium name="DOE Joint Genome Institute"/>
            <person name="Vesth T.C."/>
            <person name="Nybo J."/>
            <person name="Theobald S."/>
            <person name="Brandl J."/>
            <person name="Frisvad J.C."/>
            <person name="Nielsen K.F."/>
            <person name="Lyhne E.K."/>
            <person name="Kogle M.E."/>
            <person name="Kuo A."/>
            <person name="Riley R."/>
            <person name="Clum A."/>
            <person name="Nolan M."/>
            <person name="Lipzen A."/>
            <person name="Salamov A."/>
            <person name="Henrissat B."/>
            <person name="Wiebenga A."/>
            <person name="De vries R.P."/>
            <person name="Grigoriev I.V."/>
            <person name="Mortensen U.H."/>
            <person name="Andersen M.R."/>
            <person name="Baker S.E."/>
        </authorList>
    </citation>
    <scope>NUCLEOTIDE SEQUENCE [LARGE SCALE GENOMIC DNA]</scope>
    <source>
        <strain evidence="10 11">CBS 707.79</strain>
    </source>
</reference>
<dbReference type="GO" id="GO:0005829">
    <property type="term" value="C:cytosol"/>
    <property type="evidence" value="ECO:0007669"/>
    <property type="project" value="TreeGrafter"/>
</dbReference>
<keyword evidence="6" id="KW-0057">Aromatic amino acid biosynthesis</keyword>
<evidence type="ECO:0000256" key="6">
    <source>
        <dbReference type="ARBA" id="ARBA00023141"/>
    </source>
</evidence>
<dbReference type="STRING" id="1448320.A0A319D4B1"/>
<comment type="pathway">
    <text evidence="1">Amino-acid biosynthesis; L-tryptophan biosynthesis; L-tryptophan from chorismate: step 5/5.</text>
</comment>
<dbReference type="InterPro" id="IPR002028">
    <property type="entry name" value="Trp_synthase_suA"/>
</dbReference>
<dbReference type="Proteomes" id="UP000247810">
    <property type="component" value="Unassembled WGS sequence"/>
</dbReference>
<feature type="region of interest" description="Disordered" evidence="9">
    <location>
        <begin position="146"/>
        <end position="170"/>
    </location>
</feature>
<dbReference type="EMBL" id="KZ826035">
    <property type="protein sequence ID" value="PYH89327.1"/>
    <property type="molecule type" value="Genomic_DNA"/>
</dbReference>
<evidence type="ECO:0000313" key="11">
    <source>
        <dbReference type="Proteomes" id="UP000247810"/>
    </source>
</evidence>
<dbReference type="AlphaFoldDB" id="A0A319D4B1"/>
<dbReference type="Pfam" id="PF00290">
    <property type="entry name" value="Trp_syntA"/>
    <property type="match status" value="1"/>
</dbReference>
<comment type="subunit">
    <text evidence="2">Tetramer of two alpha and two beta chains.</text>
</comment>
<dbReference type="UniPathway" id="UPA00035">
    <property type="reaction ID" value="UER00044"/>
</dbReference>
<sequence length="170" mass="18528">MEHITQTFNNCKSRNRPALIPFITAGFPTPRETPDILLSMQAGGADIIELGLPTHNPTADGPIIQHASKTAIAHGVTPRSTIGMLRTARRRGLHIPVILMGYYSSIIEYGERKIVTDCKIAGARRVFNRQFASGQGRLVPGVVSCSGNEPNSPPPTLPRPHSTRNNLHLH</sequence>
<dbReference type="PANTHER" id="PTHR43406">
    <property type="entry name" value="TRYPTOPHAN SYNTHASE, ALPHA CHAIN"/>
    <property type="match status" value="1"/>
</dbReference>
<gene>
    <name evidence="10" type="ORF">BO71DRAFT_403147</name>
</gene>
<dbReference type="InterPro" id="IPR011060">
    <property type="entry name" value="RibuloseP-bd_barrel"/>
</dbReference>
<evidence type="ECO:0000256" key="2">
    <source>
        <dbReference type="ARBA" id="ARBA00011270"/>
    </source>
</evidence>
<comment type="catalytic activity">
    <reaction evidence="8">
        <text>(1S,2R)-1-C-(indol-3-yl)glycerol 3-phosphate + L-serine = D-glyceraldehyde 3-phosphate + L-tryptophan + H2O</text>
        <dbReference type="Rhea" id="RHEA:10532"/>
        <dbReference type="ChEBI" id="CHEBI:15377"/>
        <dbReference type="ChEBI" id="CHEBI:33384"/>
        <dbReference type="ChEBI" id="CHEBI:57912"/>
        <dbReference type="ChEBI" id="CHEBI:58866"/>
        <dbReference type="ChEBI" id="CHEBI:59776"/>
        <dbReference type="EC" id="4.2.1.20"/>
    </reaction>
</comment>
<dbReference type="GO" id="GO:0004834">
    <property type="term" value="F:tryptophan synthase activity"/>
    <property type="evidence" value="ECO:0007669"/>
    <property type="project" value="UniProtKB-EC"/>
</dbReference>
<dbReference type="EC" id="4.2.1.20" evidence="3"/>
<evidence type="ECO:0000313" key="10">
    <source>
        <dbReference type="EMBL" id="PYH89327.1"/>
    </source>
</evidence>
<protein>
    <recommendedName>
        <fullName evidence="3">tryptophan synthase</fullName>
        <ecNumber evidence="3">4.2.1.20</ecNumber>
    </recommendedName>
</protein>
<dbReference type="InterPro" id="IPR013785">
    <property type="entry name" value="Aldolase_TIM"/>
</dbReference>
<evidence type="ECO:0000256" key="1">
    <source>
        <dbReference type="ARBA" id="ARBA00004733"/>
    </source>
</evidence>
<evidence type="ECO:0000256" key="5">
    <source>
        <dbReference type="ARBA" id="ARBA00022822"/>
    </source>
</evidence>
<evidence type="ECO:0000256" key="9">
    <source>
        <dbReference type="SAM" id="MobiDB-lite"/>
    </source>
</evidence>
<keyword evidence="5" id="KW-0822">Tryptophan biosynthesis</keyword>
<dbReference type="OrthoDB" id="10050244at2759"/>
<name>A0A319D4B1_9EURO</name>
<proteinExistence type="predicted"/>
<dbReference type="Gene3D" id="3.20.20.70">
    <property type="entry name" value="Aldolase class I"/>
    <property type="match status" value="1"/>
</dbReference>
<keyword evidence="7" id="KW-0456">Lyase</keyword>
<dbReference type="SUPFAM" id="SSF51366">
    <property type="entry name" value="Ribulose-phoshate binding barrel"/>
    <property type="match status" value="1"/>
</dbReference>
<dbReference type="PANTHER" id="PTHR43406:SF1">
    <property type="entry name" value="TRYPTOPHAN SYNTHASE ALPHA CHAIN, CHLOROPLASTIC"/>
    <property type="match status" value="1"/>
</dbReference>
<accession>A0A319D4B1</accession>
<dbReference type="CDD" id="cd04724">
    <property type="entry name" value="Tryptophan_synthase_alpha"/>
    <property type="match status" value="1"/>
</dbReference>
<keyword evidence="11" id="KW-1185">Reference proteome</keyword>
<organism evidence="10 11">
    <name type="scientific">Aspergillus ellipticus CBS 707.79</name>
    <dbReference type="NCBI Taxonomy" id="1448320"/>
    <lineage>
        <taxon>Eukaryota</taxon>
        <taxon>Fungi</taxon>
        <taxon>Dikarya</taxon>
        <taxon>Ascomycota</taxon>
        <taxon>Pezizomycotina</taxon>
        <taxon>Eurotiomycetes</taxon>
        <taxon>Eurotiomycetidae</taxon>
        <taxon>Eurotiales</taxon>
        <taxon>Aspergillaceae</taxon>
        <taxon>Aspergillus</taxon>
        <taxon>Aspergillus subgen. Circumdati</taxon>
    </lineage>
</organism>
<keyword evidence="4" id="KW-0028">Amino-acid biosynthesis</keyword>
<evidence type="ECO:0000256" key="8">
    <source>
        <dbReference type="ARBA" id="ARBA00049047"/>
    </source>
</evidence>
<dbReference type="VEuPathDB" id="FungiDB:BO71DRAFT_403147"/>
<evidence type="ECO:0000256" key="4">
    <source>
        <dbReference type="ARBA" id="ARBA00022605"/>
    </source>
</evidence>
<evidence type="ECO:0000256" key="3">
    <source>
        <dbReference type="ARBA" id="ARBA00012043"/>
    </source>
</evidence>
<evidence type="ECO:0000256" key="7">
    <source>
        <dbReference type="ARBA" id="ARBA00023239"/>
    </source>
</evidence>